<dbReference type="Pfam" id="PF00126">
    <property type="entry name" value="HTH_1"/>
    <property type="match status" value="1"/>
</dbReference>
<dbReference type="InterPro" id="IPR058163">
    <property type="entry name" value="LysR-type_TF_proteobact-type"/>
</dbReference>
<dbReference type="EMBL" id="QFWV02000004">
    <property type="protein sequence ID" value="RKF07468.1"/>
    <property type="molecule type" value="Genomic_DNA"/>
</dbReference>
<dbReference type="PROSITE" id="PS50931">
    <property type="entry name" value="HTH_LYSR"/>
    <property type="match status" value="1"/>
</dbReference>
<keyword evidence="7" id="KW-1185">Reference proteome</keyword>
<dbReference type="PANTHER" id="PTHR30537:SF3">
    <property type="entry name" value="TRANSCRIPTIONAL REGULATORY PROTEIN"/>
    <property type="match status" value="1"/>
</dbReference>
<dbReference type="Gene3D" id="3.40.190.290">
    <property type="match status" value="1"/>
</dbReference>
<dbReference type="InterPro" id="IPR036390">
    <property type="entry name" value="WH_DNA-bd_sf"/>
</dbReference>
<protein>
    <submittedName>
        <fullName evidence="6">LysR family transcriptional regulator</fullName>
    </submittedName>
</protein>
<evidence type="ECO:0000313" key="6">
    <source>
        <dbReference type="EMBL" id="RKF07468.1"/>
    </source>
</evidence>
<evidence type="ECO:0000313" key="7">
    <source>
        <dbReference type="Proteomes" id="UP000246132"/>
    </source>
</evidence>
<dbReference type="OrthoDB" id="9798121at2"/>
<sequence>MDGTRFDWNLIRSFLAVLDAGTLSGAARQSGISQPTLGRHVGELEAQTGLVLFERGRAGMMPTQAALRIADEARAMRDSAAAFSMAATDQETRVEGTIRLTASRVMATFVLPPVLTALRAAEPALAIELVASDGIENLLARDADVAVRMVRPTQNDLIARKINDFVMGAYGHEDYLARAGTPRTIDDLYRHTLIGYDRTDLIERGMRALTGGYDRDAFQIRTDDQIAYWAIVEAGAGIGFGPRFVARRNPALHRVLPDLQIAPLPVWLASHRELRHSAKVRRVYDFLADTLSALPLDRDGK</sequence>
<comment type="similarity">
    <text evidence="1">Belongs to the LysR transcriptional regulatory family.</text>
</comment>
<comment type="caution">
    <text evidence="6">The sequence shown here is derived from an EMBL/GenBank/DDBJ whole genome shotgun (WGS) entry which is preliminary data.</text>
</comment>
<keyword evidence="3" id="KW-0238">DNA-binding</keyword>
<dbReference type="SUPFAM" id="SSF53850">
    <property type="entry name" value="Periplasmic binding protein-like II"/>
    <property type="match status" value="1"/>
</dbReference>
<dbReference type="RefSeq" id="WP_109765732.1">
    <property type="nucleotide sequence ID" value="NZ_QFWV02000004.1"/>
</dbReference>
<feature type="domain" description="HTH lysR-type" evidence="5">
    <location>
        <begin position="6"/>
        <end position="63"/>
    </location>
</feature>
<keyword evidence="2" id="KW-0805">Transcription regulation</keyword>
<dbReference type="GO" id="GO:0043565">
    <property type="term" value="F:sequence-specific DNA binding"/>
    <property type="evidence" value="ECO:0007669"/>
    <property type="project" value="TreeGrafter"/>
</dbReference>
<organism evidence="6 7">
    <name type="scientific">Oceaniradius stylonematis</name>
    <dbReference type="NCBI Taxonomy" id="2184161"/>
    <lineage>
        <taxon>Bacteria</taxon>
        <taxon>Pseudomonadati</taxon>
        <taxon>Pseudomonadota</taxon>
        <taxon>Alphaproteobacteria</taxon>
        <taxon>Hyphomicrobiales</taxon>
        <taxon>Ahrensiaceae</taxon>
        <taxon>Oceaniradius</taxon>
    </lineage>
</organism>
<dbReference type="Pfam" id="PF03466">
    <property type="entry name" value="LysR_substrate"/>
    <property type="match status" value="1"/>
</dbReference>
<dbReference type="Proteomes" id="UP000246132">
    <property type="component" value="Unassembled WGS sequence"/>
</dbReference>
<accession>A0A3A8ADN8</accession>
<evidence type="ECO:0000256" key="4">
    <source>
        <dbReference type="ARBA" id="ARBA00023163"/>
    </source>
</evidence>
<name>A0A3A8ADN8_9HYPH</name>
<reference evidence="6 7" key="1">
    <citation type="journal article" date="2018" name="Int. J. Syst. Bacteriol.">
        <title>Oceaniradius stylonemae gen. nov., sp. nov., isolated from a red alga, Stylonema cornu-cervi.</title>
        <authorList>
            <person name="Jeong S."/>
        </authorList>
    </citation>
    <scope>NUCLEOTIDE SEQUENCE [LARGE SCALE GENOMIC DNA]</scope>
    <source>
        <strain evidence="6 7">StC1</strain>
    </source>
</reference>
<dbReference type="Gene3D" id="1.10.10.10">
    <property type="entry name" value="Winged helix-like DNA-binding domain superfamily/Winged helix DNA-binding domain"/>
    <property type="match status" value="1"/>
</dbReference>
<dbReference type="InterPro" id="IPR000847">
    <property type="entry name" value="LysR_HTH_N"/>
</dbReference>
<gene>
    <name evidence="6" type="ORF">DEM25_006610</name>
</gene>
<dbReference type="AlphaFoldDB" id="A0A3A8ADN8"/>
<evidence type="ECO:0000256" key="2">
    <source>
        <dbReference type="ARBA" id="ARBA00023015"/>
    </source>
</evidence>
<dbReference type="GO" id="GO:0003700">
    <property type="term" value="F:DNA-binding transcription factor activity"/>
    <property type="evidence" value="ECO:0007669"/>
    <property type="project" value="InterPro"/>
</dbReference>
<keyword evidence="4" id="KW-0804">Transcription</keyword>
<evidence type="ECO:0000256" key="3">
    <source>
        <dbReference type="ARBA" id="ARBA00023125"/>
    </source>
</evidence>
<dbReference type="SUPFAM" id="SSF46785">
    <property type="entry name" value="Winged helix' DNA-binding domain"/>
    <property type="match status" value="1"/>
</dbReference>
<evidence type="ECO:0000259" key="5">
    <source>
        <dbReference type="PROSITE" id="PS50931"/>
    </source>
</evidence>
<dbReference type="GO" id="GO:0006351">
    <property type="term" value="P:DNA-templated transcription"/>
    <property type="evidence" value="ECO:0007669"/>
    <property type="project" value="TreeGrafter"/>
</dbReference>
<proteinExistence type="inferred from homology"/>
<dbReference type="InterPro" id="IPR036388">
    <property type="entry name" value="WH-like_DNA-bd_sf"/>
</dbReference>
<dbReference type="InterPro" id="IPR005119">
    <property type="entry name" value="LysR_subst-bd"/>
</dbReference>
<dbReference type="PANTHER" id="PTHR30537">
    <property type="entry name" value="HTH-TYPE TRANSCRIPTIONAL REGULATOR"/>
    <property type="match status" value="1"/>
</dbReference>
<evidence type="ECO:0000256" key="1">
    <source>
        <dbReference type="ARBA" id="ARBA00009437"/>
    </source>
</evidence>